<feature type="transmembrane region" description="Helical" evidence="9">
    <location>
        <begin position="484"/>
        <end position="504"/>
    </location>
</feature>
<name>A0A9Q8LCX6_PASFU</name>
<comment type="similarity">
    <text evidence="2">Belongs to the oligopeptide OPT transporter family.</text>
</comment>
<feature type="transmembrane region" description="Helical" evidence="9">
    <location>
        <begin position="510"/>
        <end position="533"/>
    </location>
</feature>
<dbReference type="RefSeq" id="XP_047759474.1">
    <property type="nucleotide sequence ID" value="XM_047907325.1"/>
</dbReference>
<evidence type="ECO:0000256" key="2">
    <source>
        <dbReference type="ARBA" id="ARBA00008807"/>
    </source>
</evidence>
<dbReference type="NCBIfam" id="TIGR00728">
    <property type="entry name" value="OPT_sfam"/>
    <property type="match status" value="1"/>
</dbReference>
<keyword evidence="6" id="KW-0653">Protein transport</keyword>
<feature type="transmembrane region" description="Helical" evidence="9">
    <location>
        <begin position="324"/>
        <end position="346"/>
    </location>
</feature>
<dbReference type="GeneID" id="71988055"/>
<evidence type="ECO:0000256" key="8">
    <source>
        <dbReference type="ARBA" id="ARBA00023136"/>
    </source>
</evidence>
<feature type="transmembrane region" description="Helical" evidence="9">
    <location>
        <begin position="738"/>
        <end position="761"/>
    </location>
</feature>
<feature type="transmembrane region" description="Helical" evidence="9">
    <location>
        <begin position="109"/>
        <end position="127"/>
    </location>
</feature>
<feature type="transmembrane region" description="Helical" evidence="9">
    <location>
        <begin position="358"/>
        <end position="377"/>
    </location>
</feature>
<evidence type="ECO:0000313" key="10">
    <source>
        <dbReference type="EMBL" id="UJO15108.1"/>
    </source>
</evidence>
<feature type="transmembrane region" description="Helical" evidence="9">
    <location>
        <begin position="663"/>
        <end position="682"/>
    </location>
</feature>
<dbReference type="InterPro" id="IPR004648">
    <property type="entry name" value="Oligpept_transpt"/>
</dbReference>
<evidence type="ECO:0000256" key="3">
    <source>
        <dbReference type="ARBA" id="ARBA00022448"/>
    </source>
</evidence>
<evidence type="ECO:0000256" key="7">
    <source>
        <dbReference type="ARBA" id="ARBA00022989"/>
    </source>
</evidence>
<sequence length="803" mass="90167">MRLPFTTKAEDKIEHGALEVIEGEAVQDKNDVAVQTQIISEAKAIDKTHHFDPNLSEDVVEALQEAARNNSIEKAIEVEKTFLEDSPYESVRAAVRNTDGDEVANTLRAWILGFLFVTVAAAINMFLSMRSPAITIPTVVIMLLVYPVGCLWARVMPSRTFKTFGVTWSLNTGPFTIKEHSVVTLMANVTYGYAYSTDALLALDAKPLYHLHLGWGFQLLFTLSSQLIGIAISGMFRRFLVWPAALIWPANFSMTSLLYALHDRKRMDPSVTNGWKISGYRYFAYVSIASFVHYWFPGVIWQGLSVFSFPTWIAPNNVVVNQLFGGFTGLSLIPLTFDWTYVMAYLSDPLLSPTFSHLNTLVGLIIFVMISTIGISYSGALFSEYLPINTSTTFDNTQNKYNVTQIMGDNFTFDLQKYKDYSPLFLAPTFALNYGLSFAALTAGLVHTGIFHGKEVWYRLKAARNQEPDIHMRLMAKYREAPDWWYLVLFVVSVFLGLGTILGYSSQLPWWTYFVSIGLALVFVIPCCMILGITNIMLSLNVLSPFLAGFMIPGRPVGVMIFKVYSTIVLGQAQTYTQDLKFAQYMKIAPRTTFACQVAATCWAAIVQIATMNWTLGTIEGVCEFEQKNHFTCPNGRTFFSSSIVWGLIGPKRMFGPGSLYSSFNYFWLVGALLPVAFYVLLRTFPSKKLRWLHAPVMLGAMSWLPPATPLSFSSWAIAGLIFNYWIRKRFYGWWSHYNYLTAAALDCGLLISTIVIFLAITLPGATVPQWWGNTTVFETMDYLGTAVRRTVGVGEKFGPATW</sequence>
<proteinExistence type="inferred from homology"/>
<evidence type="ECO:0000256" key="9">
    <source>
        <dbReference type="SAM" id="Phobius"/>
    </source>
</evidence>
<dbReference type="PANTHER" id="PTHR22601">
    <property type="entry name" value="ISP4 LIKE PROTEIN"/>
    <property type="match status" value="1"/>
</dbReference>
<keyword evidence="7 9" id="KW-1133">Transmembrane helix</keyword>
<gene>
    <name evidence="10" type="ORF">CLAFUR5_08177</name>
</gene>
<dbReference type="KEGG" id="ffu:CLAFUR5_08177"/>
<keyword evidence="8 9" id="KW-0472">Membrane</keyword>
<feature type="transmembrane region" description="Helical" evidence="9">
    <location>
        <begin position="431"/>
        <end position="451"/>
    </location>
</feature>
<dbReference type="GO" id="GO:0015031">
    <property type="term" value="P:protein transport"/>
    <property type="evidence" value="ECO:0007669"/>
    <property type="project" value="UniProtKB-KW"/>
</dbReference>
<accession>A0A9Q8LCX6</accession>
<dbReference type="GO" id="GO:0035673">
    <property type="term" value="F:oligopeptide transmembrane transporter activity"/>
    <property type="evidence" value="ECO:0007669"/>
    <property type="project" value="InterPro"/>
</dbReference>
<evidence type="ECO:0000256" key="4">
    <source>
        <dbReference type="ARBA" id="ARBA00022692"/>
    </source>
</evidence>
<evidence type="ECO:0000256" key="6">
    <source>
        <dbReference type="ARBA" id="ARBA00022927"/>
    </source>
</evidence>
<feature type="transmembrane region" description="Helical" evidence="9">
    <location>
        <begin position="702"/>
        <end position="726"/>
    </location>
</feature>
<dbReference type="OrthoDB" id="9986677at2759"/>
<keyword evidence="11" id="KW-1185">Reference proteome</keyword>
<evidence type="ECO:0000256" key="5">
    <source>
        <dbReference type="ARBA" id="ARBA00022856"/>
    </source>
</evidence>
<feature type="transmembrane region" description="Helical" evidence="9">
    <location>
        <begin position="239"/>
        <end position="261"/>
    </location>
</feature>
<organism evidence="10 11">
    <name type="scientific">Passalora fulva</name>
    <name type="common">Tomato leaf mold</name>
    <name type="synonym">Cladosporium fulvum</name>
    <dbReference type="NCBI Taxonomy" id="5499"/>
    <lineage>
        <taxon>Eukaryota</taxon>
        <taxon>Fungi</taxon>
        <taxon>Dikarya</taxon>
        <taxon>Ascomycota</taxon>
        <taxon>Pezizomycotina</taxon>
        <taxon>Dothideomycetes</taxon>
        <taxon>Dothideomycetidae</taxon>
        <taxon>Mycosphaerellales</taxon>
        <taxon>Mycosphaerellaceae</taxon>
        <taxon>Fulvia</taxon>
    </lineage>
</organism>
<protein>
    <submittedName>
        <fullName evidence="10">Sexual differentiation process protein isp4</fullName>
    </submittedName>
</protein>
<dbReference type="AlphaFoldDB" id="A0A9Q8LCX6"/>
<dbReference type="EMBL" id="CP090165">
    <property type="protein sequence ID" value="UJO15108.1"/>
    <property type="molecule type" value="Genomic_DNA"/>
</dbReference>
<feature type="transmembrane region" description="Helical" evidence="9">
    <location>
        <begin position="133"/>
        <end position="153"/>
    </location>
</feature>
<comment type="subcellular location">
    <subcellularLocation>
        <location evidence="1">Membrane</location>
        <topology evidence="1">Multi-pass membrane protein</topology>
    </subcellularLocation>
</comment>
<dbReference type="GO" id="GO:0016020">
    <property type="term" value="C:membrane"/>
    <property type="evidence" value="ECO:0007669"/>
    <property type="project" value="UniProtKB-SubCell"/>
</dbReference>
<dbReference type="Proteomes" id="UP000756132">
    <property type="component" value="Chromosome 3"/>
</dbReference>
<evidence type="ECO:0000313" key="11">
    <source>
        <dbReference type="Proteomes" id="UP000756132"/>
    </source>
</evidence>
<dbReference type="NCBIfam" id="TIGR00727">
    <property type="entry name" value="ISP4_OPT"/>
    <property type="match status" value="1"/>
</dbReference>
<keyword evidence="3" id="KW-0813">Transport</keyword>
<keyword evidence="5" id="KW-0571">Peptide transport</keyword>
<dbReference type="InterPro" id="IPR004813">
    <property type="entry name" value="OPT"/>
</dbReference>
<dbReference type="Pfam" id="PF03169">
    <property type="entry name" value="OPT"/>
    <property type="match status" value="1"/>
</dbReference>
<evidence type="ECO:0000256" key="1">
    <source>
        <dbReference type="ARBA" id="ARBA00004141"/>
    </source>
</evidence>
<keyword evidence="4 9" id="KW-0812">Transmembrane</keyword>
<reference evidence="10" key="1">
    <citation type="submission" date="2021-12" db="EMBL/GenBank/DDBJ databases">
        <authorList>
            <person name="Zaccaron A."/>
            <person name="Stergiopoulos I."/>
        </authorList>
    </citation>
    <scope>NUCLEOTIDE SEQUENCE</scope>
    <source>
        <strain evidence="10">Race5_Kim</strain>
    </source>
</reference>
<feature type="transmembrane region" description="Helical" evidence="9">
    <location>
        <begin position="213"/>
        <end position="233"/>
    </location>
</feature>
<reference evidence="10" key="2">
    <citation type="journal article" date="2022" name="Microb. Genom.">
        <title>A chromosome-scale genome assembly of the tomato pathogen Cladosporium fulvum reveals a compartmentalized genome architecture and the presence of a dispensable chromosome.</title>
        <authorList>
            <person name="Zaccaron A.Z."/>
            <person name="Chen L.H."/>
            <person name="Samaras A."/>
            <person name="Stergiopoulos I."/>
        </authorList>
    </citation>
    <scope>NUCLEOTIDE SEQUENCE</scope>
    <source>
        <strain evidence="10">Race5_Kim</strain>
    </source>
</reference>
<feature type="transmembrane region" description="Helical" evidence="9">
    <location>
        <begin position="282"/>
        <end position="304"/>
    </location>
</feature>